<name>A0A0A8ZU02_ARUDO</name>
<dbReference type="AlphaFoldDB" id="A0A0A8ZU02"/>
<reference evidence="1" key="1">
    <citation type="submission" date="2014-09" db="EMBL/GenBank/DDBJ databases">
        <authorList>
            <person name="Magalhaes I.L.F."/>
            <person name="Oliveira U."/>
            <person name="Santos F.R."/>
            <person name="Vidigal T.H.D.A."/>
            <person name="Brescovit A.D."/>
            <person name="Santos A.J."/>
        </authorList>
    </citation>
    <scope>NUCLEOTIDE SEQUENCE</scope>
    <source>
        <tissue evidence="1">Shoot tissue taken approximately 20 cm above the soil surface</tissue>
    </source>
</reference>
<accession>A0A0A8ZU02</accession>
<sequence length="38" mass="4319">MSTILNRMSIQSSEGGTTEDLIFVTPLLVFDYHKSQMQ</sequence>
<proteinExistence type="predicted"/>
<dbReference type="EMBL" id="GBRH01259578">
    <property type="protein sequence ID" value="JAD38317.1"/>
    <property type="molecule type" value="Transcribed_RNA"/>
</dbReference>
<organism evidence="1">
    <name type="scientific">Arundo donax</name>
    <name type="common">Giant reed</name>
    <name type="synonym">Donax arundinaceus</name>
    <dbReference type="NCBI Taxonomy" id="35708"/>
    <lineage>
        <taxon>Eukaryota</taxon>
        <taxon>Viridiplantae</taxon>
        <taxon>Streptophyta</taxon>
        <taxon>Embryophyta</taxon>
        <taxon>Tracheophyta</taxon>
        <taxon>Spermatophyta</taxon>
        <taxon>Magnoliopsida</taxon>
        <taxon>Liliopsida</taxon>
        <taxon>Poales</taxon>
        <taxon>Poaceae</taxon>
        <taxon>PACMAD clade</taxon>
        <taxon>Arundinoideae</taxon>
        <taxon>Arundineae</taxon>
        <taxon>Arundo</taxon>
    </lineage>
</organism>
<evidence type="ECO:0000313" key="1">
    <source>
        <dbReference type="EMBL" id="JAD38317.1"/>
    </source>
</evidence>
<reference evidence="1" key="2">
    <citation type="journal article" date="2015" name="Data Brief">
        <title>Shoot transcriptome of the giant reed, Arundo donax.</title>
        <authorList>
            <person name="Barrero R.A."/>
            <person name="Guerrero F.D."/>
            <person name="Moolhuijzen P."/>
            <person name="Goolsby J.A."/>
            <person name="Tidwell J."/>
            <person name="Bellgard S.E."/>
            <person name="Bellgard M.I."/>
        </authorList>
    </citation>
    <scope>NUCLEOTIDE SEQUENCE</scope>
    <source>
        <tissue evidence="1">Shoot tissue taken approximately 20 cm above the soil surface</tissue>
    </source>
</reference>
<protein>
    <submittedName>
        <fullName evidence="1">Uncharacterized protein</fullName>
    </submittedName>
</protein>